<dbReference type="GO" id="GO:0005507">
    <property type="term" value="F:copper ion binding"/>
    <property type="evidence" value="ECO:0007669"/>
    <property type="project" value="InterPro"/>
</dbReference>
<feature type="region of interest" description="Disordered" evidence="4">
    <location>
        <begin position="460"/>
        <end position="549"/>
    </location>
</feature>
<evidence type="ECO:0000256" key="4">
    <source>
        <dbReference type="SAM" id="MobiDB-lite"/>
    </source>
</evidence>
<reference evidence="6" key="1">
    <citation type="journal article" date="2020" name="bioRxiv">
        <title>Comparative genomics of Chlamydomonas.</title>
        <authorList>
            <person name="Craig R.J."/>
            <person name="Hasan A.R."/>
            <person name="Ness R.W."/>
            <person name="Keightley P.D."/>
        </authorList>
    </citation>
    <scope>NUCLEOTIDE SEQUENCE</scope>
    <source>
        <strain evidence="6">CCAP 11/173</strain>
    </source>
</reference>
<evidence type="ECO:0000256" key="2">
    <source>
        <dbReference type="ARBA" id="ARBA00023157"/>
    </source>
</evidence>
<keyword evidence="2" id="KW-1015">Disulfide bond</keyword>
<dbReference type="InterPro" id="IPR005018">
    <property type="entry name" value="DOMON_domain"/>
</dbReference>
<dbReference type="Pfam" id="PF03351">
    <property type="entry name" value="DOMON"/>
    <property type="match status" value="1"/>
</dbReference>
<evidence type="ECO:0000313" key="6">
    <source>
        <dbReference type="EMBL" id="KAG2435557.1"/>
    </source>
</evidence>
<comment type="similarity">
    <text evidence="1">Belongs to the copper type II ascorbate-dependent monooxygenase family.</text>
</comment>
<evidence type="ECO:0000256" key="3">
    <source>
        <dbReference type="ARBA" id="ARBA00023180"/>
    </source>
</evidence>
<dbReference type="InterPro" id="IPR036939">
    <property type="entry name" value="Cu2_ascorb_mOase_N_sf"/>
</dbReference>
<dbReference type="Gene3D" id="2.60.120.310">
    <property type="entry name" value="Copper type II, ascorbate-dependent monooxygenase, N-terminal domain"/>
    <property type="match status" value="1"/>
</dbReference>
<feature type="compositionally biased region" description="Low complexity" evidence="4">
    <location>
        <begin position="538"/>
        <end position="549"/>
    </location>
</feature>
<accession>A0A835T202</accession>
<dbReference type="SUPFAM" id="SSF49742">
    <property type="entry name" value="PHM/PNGase F"/>
    <property type="match status" value="2"/>
</dbReference>
<dbReference type="Pfam" id="PF01082">
    <property type="entry name" value="Cu2_monooxygen"/>
    <property type="match status" value="1"/>
</dbReference>
<dbReference type="InterPro" id="IPR008977">
    <property type="entry name" value="PHM/PNGase_F_dom_sf"/>
</dbReference>
<name>A0A835T202_9CHLO</name>
<dbReference type="InterPro" id="IPR000323">
    <property type="entry name" value="Cu2_ascorb_mOase_N"/>
</dbReference>
<organism evidence="6 7">
    <name type="scientific">Chlamydomonas schloesseri</name>
    <dbReference type="NCBI Taxonomy" id="2026947"/>
    <lineage>
        <taxon>Eukaryota</taxon>
        <taxon>Viridiplantae</taxon>
        <taxon>Chlorophyta</taxon>
        <taxon>core chlorophytes</taxon>
        <taxon>Chlorophyceae</taxon>
        <taxon>CS clade</taxon>
        <taxon>Chlamydomonadales</taxon>
        <taxon>Chlamydomonadaceae</taxon>
        <taxon>Chlamydomonas</taxon>
    </lineage>
</organism>
<dbReference type="InterPro" id="IPR024548">
    <property type="entry name" value="Cu2_monoox_C"/>
</dbReference>
<proteinExistence type="inferred from homology"/>
<dbReference type="InterPro" id="IPR000945">
    <property type="entry name" value="DBH-like"/>
</dbReference>
<dbReference type="GO" id="GO:0004500">
    <property type="term" value="F:dopamine beta-monooxygenase activity"/>
    <property type="evidence" value="ECO:0007669"/>
    <property type="project" value="InterPro"/>
</dbReference>
<dbReference type="Pfam" id="PF03712">
    <property type="entry name" value="Cu2_monoox_C"/>
    <property type="match status" value="1"/>
</dbReference>
<gene>
    <name evidence="6" type="ORF">HYH02_011851</name>
</gene>
<dbReference type="CDD" id="cd09631">
    <property type="entry name" value="DOMON_DOH"/>
    <property type="match status" value="1"/>
</dbReference>
<dbReference type="PROSITE" id="PS50836">
    <property type="entry name" value="DOMON"/>
    <property type="match status" value="1"/>
</dbReference>
<dbReference type="Gene3D" id="2.60.120.230">
    <property type="match status" value="1"/>
</dbReference>
<dbReference type="PANTHER" id="PTHR10157:SF23">
    <property type="entry name" value="MOXD1 HOMOLOG 1"/>
    <property type="match status" value="1"/>
</dbReference>
<protein>
    <recommendedName>
        <fullName evidence="5">DOMON domain-containing protein</fullName>
    </recommendedName>
</protein>
<dbReference type="AlphaFoldDB" id="A0A835T202"/>
<keyword evidence="3" id="KW-0325">Glycoprotein</keyword>
<evidence type="ECO:0000259" key="5">
    <source>
        <dbReference type="PROSITE" id="PS50836"/>
    </source>
</evidence>
<comment type="caution">
    <text evidence="6">The sequence shown here is derived from an EMBL/GenBank/DDBJ whole genome shotgun (WGS) entry which is preliminary data.</text>
</comment>
<sequence length="549" mass="60038">MLGGDLMVAQRQADGITWRAADYFSTGFQRPTLDTMQNVTLLSAAVVGNVTYVELQRPLDPCGDEQDRPVLYDTMQTVVFAHGRTASLSYHGPENRGSLQLRLNPAPSRAAAQAATPSGGALKVYDLRMPNFTVPTDETSYQCVNLELPYALSKQHIYKWVPLITSPLLHHYVIYACNRPPASVGVSYECLYNAKPMGCMRFWMGWAPGIGETFAPEEAALPFGGAGGLRYVTLEMHYSNYEGISGQVDSSGVRLSYSSVLKKYDMAVLELGSEAIAIPPGSSWSTKAVPCPSECTSRWLTQPTTVVGSFYHMHALGRSMITRHVRAGVELPPLGRRDYFDFNFQSQVEVPFNARTLLPGDTLVTQCNYSGAGRSSTTMYGPSSLDEMCYNFMYYYPAVKGFEKCTEVYMNVVTCSSVETYWSTPGDTAGVRKAFKDGNLMYVPGDVQYKPYTRQCYADTLAPGQSLPSPRQPPSQSSPSPTPGRSSPSPSPARTPSPTGRKGQPGGGASTKHTPPPNKRSEAPSPDGGSPRRRPKSRQLLLQLQQQAE</sequence>
<feature type="compositionally biased region" description="Low complexity" evidence="4">
    <location>
        <begin position="463"/>
        <end position="488"/>
    </location>
</feature>
<dbReference type="InterPro" id="IPR014784">
    <property type="entry name" value="Cu2_ascorb_mOase-like_C"/>
</dbReference>
<dbReference type="PANTHER" id="PTHR10157">
    <property type="entry name" value="DOPAMINE BETA HYDROXYLASE RELATED"/>
    <property type="match status" value="1"/>
</dbReference>
<dbReference type="OrthoDB" id="2013249at2759"/>
<dbReference type="Proteomes" id="UP000613740">
    <property type="component" value="Unassembled WGS sequence"/>
</dbReference>
<keyword evidence="7" id="KW-1185">Reference proteome</keyword>
<dbReference type="EMBL" id="JAEHOD010000052">
    <property type="protein sequence ID" value="KAG2435557.1"/>
    <property type="molecule type" value="Genomic_DNA"/>
</dbReference>
<evidence type="ECO:0000256" key="1">
    <source>
        <dbReference type="ARBA" id="ARBA00010676"/>
    </source>
</evidence>
<feature type="domain" description="DOMON" evidence="5">
    <location>
        <begin position="1"/>
        <end position="83"/>
    </location>
</feature>
<dbReference type="InterPro" id="IPR045266">
    <property type="entry name" value="DOH_DOMON"/>
</dbReference>
<evidence type="ECO:0000313" key="7">
    <source>
        <dbReference type="Proteomes" id="UP000613740"/>
    </source>
</evidence>